<name>A0AAD4RCG6_9BILA</name>
<evidence type="ECO:0000256" key="8">
    <source>
        <dbReference type="RuleBase" id="RU366017"/>
    </source>
</evidence>
<reference evidence="9" key="1">
    <citation type="submission" date="2022-01" db="EMBL/GenBank/DDBJ databases">
        <title>Genome Sequence Resource for Two Populations of Ditylenchus destructor, the Migratory Endoparasitic Phytonematode.</title>
        <authorList>
            <person name="Zhang H."/>
            <person name="Lin R."/>
            <person name="Xie B."/>
        </authorList>
    </citation>
    <scope>NUCLEOTIDE SEQUENCE</scope>
    <source>
        <strain evidence="9">BazhouSP</strain>
    </source>
</reference>
<dbReference type="Pfam" id="PF01697">
    <property type="entry name" value="Glyco_transf_92"/>
    <property type="match status" value="1"/>
</dbReference>
<evidence type="ECO:0000256" key="1">
    <source>
        <dbReference type="ARBA" id="ARBA00004167"/>
    </source>
</evidence>
<protein>
    <recommendedName>
        <fullName evidence="8">Glycosyltransferase family 92 protein</fullName>
        <ecNumber evidence="8">2.4.1.-</ecNumber>
    </recommendedName>
</protein>
<evidence type="ECO:0000256" key="7">
    <source>
        <dbReference type="ARBA" id="ARBA00023136"/>
    </source>
</evidence>
<gene>
    <name evidence="9" type="ORF">DdX_02726</name>
</gene>
<dbReference type="Proteomes" id="UP001201812">
    <property type="component" value="Unassembled WGS sequence"/>
</dbReference>
<evidence type="ECO:0000256" key="6">
    <source>
        <dbReference type="ARBA" id="ARBA00022989"/>
    </source>
</evidence>
<accession>A0AAD4RCG6</accession>
<dbReference type="EC" id="2.4.1.-" evidence="8"/>
<comment type="similarity">
    <text evidence="2 8">Belongs to the glycosyltransferase 92 family.</text>
</comment>
<dbReference type="InterPro" id="IPR008166">
    <property type="entry name" value="Glyco_transf_92"/>
</dbReference>
<dbReference type="PANTHER" id="PTHR21645">
    <property type="entry name" value="GLYCOSYLTRANSFERASE FAMILY 92 PROTEIN"/>
    <property type="match status" value="1"/>
</dbReference>
<dbReference type="AlphaFoldDB" id="A0AAD4RCG6"/>
<keyword evidence="10" id="KW-1185">Reference proteome</keyword>
<evidence type="ECO:0000313" key="9">
    <source>
        <dbReference type="EMBL" id="KAI1726033.1"/>
    </source>
</evidence>
<dbReference type="PANTHER" id="PTHR21645:SF22">
    <property type="entry name" value="GLYCOSYLTRANSFERASE FAMILY 92 PROTEIN"/>
    <property type="match status" value="1"/>
</dbReference>
<dbReference type="GO" id="GO:0016757">
    <property type="term" value="F:glycosyltransferase activity"/>
    <property type="evidence" value="ECO:0007669"/>
    <property type="project" value="UniProtKB-UniRule"/>
</dbReference>
<evidence type="ECO:0000313" key="10">
    <source>
        <dbReference type="Proteomes" id="UP001201812"/>
    </source>
</evidence>
<keyword evidence="6" id="KW-1133">Transmembrane helix</keyword>
<evidence type="ECO:0000256" key="4">
    <source>
        <dbReference type="ARBA" id="ARBA00022679"/>
    </source>
</evidence>
<organism evidence="9 10">
    <name type="scientific">Ditylenchus destructor</name>
    <dbReference type="NCBI Taxonomy" id="166010"/>
    <lineage>
        <taxon>Eukaryota</taxon>
        <taxon>Metazoa</taxon>
        <taxon>Ecdysozoa</taxon>
        <taxon>Nematoda</taxon>
        <taxon>Chromadorea</taxon>
        <taxon>Rhabditida</taxon>
        <taxon>Tylenchina</taxon>
        <taxon>Tylenchomorpha</taxon>
        <taxon>Sphaerularioidea</taxon>
        <taxon>Anguinidae</taxon>
        <taxon>Anguininae</taxon>
        <taxon>Ditylenchus</taxon>
    </lineage>
</organism>
<proteinExistence type="inferred from homology"/>
<comment type="subcellular location">
    <subcellularLocation>
        <location evidence="1">Membrane</location>
        <topology evidence="1">Single-pass membrane protein</topology>
    </subcellularLocation>
</comment>
<evidence type="ECO:0000256" key="3">
    <source>
        <dbReference type="ARBA" id="ARBA00022676"/>
    </source>
</evidence>
<keyword evidence="4 8" id="KW-0808">Transferase</keyword>
<evidence type="ECO:0000256" key="2">
    <source>
        <dbReference type="ARBA" id="ARBA00007647"/>
    </source>
</evidence>
<sequence length="482" mass="56126">MKNHKNPLPTNNRRFPCLIGSGNTESIFSFGTRAQDVLVVLFVADLNHDYSTLLCTNRDRTFGQQEILPAKLDHVRALGTCHLEVFVLRCFLGNITRATAKKEPQLAIGFREKVVKEPLRKYKGTNLMQLSPSTVDREPRQLVICMSRIFAFEKWQLLLTAMEVYRFLKVDLVVTYVNSVLSSIYALMKAYEREGRLLIKPGIKFPYTKGMQYDPNMQTEFNSQILLAHECFYTFRESADFIALIDWDDLLVTAQFPSLGDAFHQAAIQSPNVAYFMVNKLESTFNERERDPRLFSIRQLISQEIRTAHIYNDEKMVVRPTKLRGFWMHNSEYREGDSEPVHLTTNYSLMLHLANEERVPEEEFNTYFLASLLDLDKIEKNLQEFMGRREVAEILQSLPRSQPYFDAIYQCHKNIFIYYKAIHEAVCLSYALCNFPKVNAPCTIAESRFESKKIIKDNDFWFYVAHLRTHSGFKEKRNGCVD</sequence>
<keyword evidence="5" id="KW-0812">Transmembrane</keyword>
<dbReference type="GO" id="GO:0016020">
    <property type="term" value="C:membrane"/>
    <property type="evidence" value="ECO:0007669"/>
    <property type="project" value="UniProtKB-SubCell"/>
</dbReference>
<dbReference type="InterPro" id="IPR052012">
    <property type="entry name" value="GTase_92"/>
</dbReference>
<keyword evidence="7" id="KW-0472">Membrane</keyword>
<comment type="caution">
    <text evidence="9">The sequence shown here is derived from an EMBL/GenBank/DDBJ whole genome shotgun (WGS) entry which is preliminary data.</text>
</comment>
<dbReference type="EMBL" id="JAKKPZ010000002">
    <property type="protein sequence ID" value="KAI1726033.1"/>
    <property type="molecule type" value="Genomic_DNA"/>
</dbReference>
<keyword evidence="3 8" id="KW-0328">Glycosyltransferase</keyword>
<evidence type="ECO:0000256" key="5">
    <source>
        <dbReference type="ARBA" id="ARBA00022692"/>
    </source>
</evidence>